<dbReference type="InterPro" id="IPR001647">
    <property type="entry name" value="HTH_TetR"/>
</dbReference>
<feature type="domain" description="HTH tetR-type" evidence="3">
    <location>
        <begin position="14"/>
        <end position="74"/>
    </location>
</feature>
<proteinExistence type="predicted"/>
<organism evidence="4 5">
    <name type="scientific">Pedobacter panaciterrae</name>
    <dbReference type="NCBI Taxonomy" id="363849"/>
    <lineage>
        <taxon>Bacteria</taxon>
        <taxon>Pseudomonadati</taxon>
        <taxon>Bacteroidota</taxon>
        <taxon>Sphingobacteriia</taxon>
        <taxon>Sphingobacteriales</taxon>
        <taxon>Sphingobacteriaceae</taxon>
        <taxon>Pedobacter</taxon>
    </lineage>
</organism>
<dbReference type="Gene3D" id="1.10.357.10">
    <property type="entry name" value="Tetracycline Repressor, domain 2"/>
    <property type="match status" value="1"/>
</dbReference>
<feature type="DNA-binding region" description="H-T-H motif" evidence="2">
    <location>
        <begin position="37"/>
        <end position="56"/>
    </location>
</feature>
<dbReference type="Proteomes" id="UP001378956">
    <property type="component" value="Unassembled WGS sequence"/>
</dbReference>
<evidence type="ECO:0000313" key="5">
    <source>
        <dbReference type="Proteomes" id="UP001378956"/>
    </source>
</evidence>
<dbReference type="EMBL" id="JBBEUB010000003">
    <property type="protein sequence ID" value="MEJ2903102.1"/>
    <property type="molecule type" value="Genomic_DNA"/>
</dbReference>
<evidence type="ECO:0000313" key="4">
    <source>
        <dbReference type="EMBL" id="MEJ2903102.1"/>
    </source>
</evidence>
<sequence>MEKKRYQGALNDKDRSKQKLIQAVGIVIQDKGYTGLTVTNISKAAGLDRKLIKLYFGSVDNLIEIYVKSKDYWVAATGDAGIMIENNQGKDTKQILKNLLLNQLDYFYENEEMQKIVLWQISQRSQIMYQVCEEREQLSSTFFALTDKELKGNDVDLRAIAGLLVAGIYYMVLHAKTTDSLFCEIDINNPEGMKRIKEAISLVLEYAYSNKTQS</sequence>
<dbReference type="PROSITE" id="PS50977">
    <property type="entry name" value="HTH_TETR_2"/>
    <property type="match status" value="1"/>
</dbReference>
<protein>
    <submittedName>
        <fullName evidence="4">TetR/AcrR family transcriptional regulator</fullName>
    </submittedName>
</protein>
<dbReference type="RefSeq" id="WP_172659685.1">
    <property type="nucleotide sequence ID" value="NZ_CBFGNQ010000016.1"/>
</dbReference>
<reference evidence="4 5" key="1">
    <citation type="submission" date="2024-03" db="EMBL/GenBank/DDBJ databases">
        <title>Sequence of Lycoming College Course Isolates.</title>
        <authorList>
            <person name="Plotts O."/>
            <person name="Newman J."/>
        </authorList>
    </citation>
    <scope>NUCLEOTIDE SEQUENCE [LARGE SCALE GENOMIC DNA]</scope>
    <source>
        <strain evidence="4 5">CJB-3</strain>
    </source>
</reference>
<comment type="caution">
    <text evidence="4">The sequence shown here is derived from an EMBL/GenBank/DDBJ whole genome shotgun (WGS) entry which is preliminary data.</text>
</comment>
<gene>
    <name evidence="4" type="ORF">WAE58_11730</name>
</gene>
<keyword evidence="1 2" id="KW-0238">DNA-binding</keyword>
<evidence type="ECO:0000256" key="2">
    <source>
        <dbReference type="PROSITE-ProRule" id="PRU00335"/>
    </source>
</evidence>
<dbReference type="SUPFAM" id="SSF46689">
    <property type="entry name" value="Homeodomain-like"/>
    <property type="match status" value="1"/>
</dbReference>
<evidence type="ECO:0000256" key="1">
    <source>
        <dbReference type="ARBA" id="ARBA00023125"/>
    </source>
</evidence>
<dbReference type="InterPro" id="IPR009057">
    <property type="entry name" value="Homeodomain-like_sf"/>
</dbReference>
<keyword evidence="5" id="KW-1185">Reference proteome</keyword>
<accession>A0ABU8NLI0</accession>
<evidence type="ECO:0000259" key="3">
    <source>
        <dbReference type="PROSITE" id="PS50977"/>
    </source>
</evidence>
<name>A0ABU8NLI0_9SPHI</name>